<keyword evidence="6" id="KW-1185">Reference proteome</keyword>
<evidence type="ECO:0000313" key="3">
    <source>
        <dbReference type="EMBL" id="RIV44691.1"/>
    </source>
</evidence>
<comment type="caution">
    <text evidence="3">The sequence shown here is derived from an EMBL/GenBank/DDBJ whole genome shotgun (WGS) entry which is preliminary data.</text>
</comment>
<proteinExistence type="predicted"/>
<accession>A0A3A1NHE8</accession>
<dbReference type="InterPro" id="IPR032710">
    <property type="entry name" value="NTF2-like_dom_sf"/>
</dbReference>
<dbReference type="Proteomes" id="UP000321621">
    <property type="component" value="Unassembled WGS sequence"/>
</dbReference>
<dbReference type="EMBL" id="QXFI01000025">
    <property type="protein sequence ID" value="RIV44691.1"/>
    <property type="molecule type" value="Genomic_DNA"/>
</dbReference>
<dbReference type="Gene3D" id="3.10.450.50">
    <property type="match status" value="1"/>
</dbReference>
<feature type="signal peptide" evidence="1">
    <location>
        <begin position="1"/>
        <end position="17"/>
    </location>
</feature>
<dbReference type="AlphaFoldDB" id="A0A3A1NHE8"/>
<reference evidence="3 5" key="1">
    <citation type="submission" date="2018-08" db="EMBL/GenBank/DDBJ databases">
        <title>Proposal of Muricauda 72 sp.nov. and Muricauda NH166 sp.nov., isolated from seawater.</title>
        <authorList>
            <person name="Cheng H."/>
            <person name="Wu Y.-H."/>
            <person name="Guo L.-L."/>
            <person name="Xu X.-W."/>
        </authorList>
    </citation>
    <scope>NUCLEOTIDE SEQUENCE [LARGE SCALE GENOMIC DNA]</scope>
    <source>
        <strain evidence="3 5">72</strain>
    </source>
</reference>
<name>A0A3A1NHE8_9FLAO</name>
<gene>
    <name evidence="3" type="ORF">D2V05_09020</name>
    <name evidence="4" type="ORF">FQ017_08935</name>
</gene>
<evidence type="ECO:0000259" key="2">
    <source>
        <dbReference type="Pfam" id="PF14534"/>
    </source>
</evidence>
<organism evidence="3 5">
    <name type="scientific">Flagellimonas pelagia</name>
    <dbReference type="NCBI Taxonomy" id="2306998"/>
    <lineage>
        <taxon>Bacteria</taxon>
        <taxon>Pseudomonadati</taxon>
        <taxon>Bacteroidota</taxon>
        <taxon>Flavobacteriia</taxon>
        <taxon>Flavobacteriales</taxon>
        <taxon>Flavobacteriaceae</taxon>
        <taxon>Flagellimonas</taxon>
    </lineage>
</organism>
<evidence type="ECO:0000313" key="6">
    <source>
        <dbReference type="Proteomes" id="UP000321621"/>
    </source>
</evidence>
<dbReference type="EMBL" id="VNWK01000025">
    <property type="protein sequence ID" value="TXJ94755.1"/>
    <property type="molecule type" value="Genomic_DNA"/>
</dbReference>
<dbReference type="Pfam" id="PF14534">
    <property type="entry name" value="DUF4440"/>
    <property type="match status" value="1"/>
</dbReference>
<keyword evidence="1" id="KW-0732">Signal</keyword>
<feature type="domain" description="DUF4440" evidence="2">
    <location>
        <begin position="29"/>
        <end position="137"/>
    </location>
</feature>
<evidence type="ECO:0000256" key="1">
    <source>
        <dbReference type="SAM" id="SignalP"/>
    </source>
</evidence>
<feature type="chain" id="PRO_5017255962" evidence="1">
    <location>
        <begin position="18"/>
        <end position="146"/>
    </location>
</feature>
<dbReference type="InterPro" id="IPR027843">
    <property type="entry name" value="DUF4440"/>
</dbReference>
<dbReference type="OrthoDB" id="120856at2"/>
<sequence>MKKVLCLLLVLPLFCIAQTSKEQEERDAIAQVLATQQTAWNNFNIELFMETYWKSEELTFYGSAGVVKGWQKTLERYKKSYPTQEHFGHLEFVTNDISKINDDAYTVMGEYHLTRPVGDTQGIFMLVLKKIDGAWKIIADTSCKVE</sequence>
<evidence type="ECO:0000313" key="5">
    <source>
        <dbReference type="Proteomes" id="UP000266691"/>
    </source>
</evidence>
<protein>
    <submittedName>
        <fullName evidence="3">Nuclear transport factor 2 family protein</fullName>
    </submittedName>
</protein>
<reference evidence="4 6" key="2">
    <citation type="submission" date="2019-07" db="EMBL/GenBank/DDBJ databases">
        <title>Draft genome of two Muricauda strains isolated from deep sea.</title>
        <authorList>
            <person name="Sun C."/>
        </authorList>
    </citation>
    <scope>NUCLEOTIDE SEQUENCE [LARGE SCALE GENOMIC DNA]</scope>
    <source>
        <strain evidence="4 6">72</strain>
    </source>
</reference>
<evidence type="ECO:0000313" key="4">
    <source>
        <dbReference type="EMBL" id="TXJ94755.1"/>
    </source>
</evidence>
<dbReference type="SUPFAM" id="SSF54427">
    <property type="entry name" value="NTF2-like"/>
    <property type="match status" value="1"/>
</dbReference>
<dbReference type="Proteomes" id="UP000266691">
    <property type="component" value="Unassembled WGS sequence"/>
</dbReference>